<dbReference type="Pfam" id="PF25906">
    <property type="entry name" value="PucR-like_N"/>
    <property type="match status" value="1"/>
</dbReference>
<dbReference type="RefSeq" id="WP_346163145.1">
    <property type="nucleotide sequence ID" value="NZ_BAAAOQ010000012.1"/>
</dbReference>
<dbReference type="Gene3D" id="1.10.10.2840">
    <property type="entry name" value="PucR C-terminal helix-turn-helix domain"/>
    <property type="match status" value="1"/>
</dbReference>
<evidence type="ECO:0000259" key="2">
    <source>
        <dbReference type="Pfam" id="PF25906"/>
    </source>
</evidence>
<dbReference type="EMBL" id="BAAAOQ010000012">
    <property type="protein sequence ID" value="GAA2197925.1"/>
    <property type="molecule type" value="Genomic_DNA"/>
</dbReference>
<dbReference type="InterPro" id="IPR058663">
    <property type="entry name" value="PucR-like_N"/>
</dbReference>
<gene>
    <name evidence="3" type="ORF">GCM10009787_38460</name>
</gene>
<proteinExistence type="predicted"/>
<keyword evidence="4" id="KW-1185">Reference proteome</keyword>
<name>A0ABN3BM64_9ACTN</name>
<reference evidence="3 4" key="1">
    <citation type="journal article" date="2019" name="Int. J. Syst. Evol. Microbiol.">
        <title>The Global Catalogue of Microorganisms (GCM) 10K type strain sequencing project: providing services to taxonomists for standard genome sequencing and annotation.</title>
        <authorList>
            <consortium name="The Broad Institute Genomics Platform"/>
            <consortium name="The Broad Institute Genome Sequencing Center for Infectious Disease"/>
            <person name="Wu L."/>
            <person name="Ma J."/>
        </authorList>
    </citation>
    <scope>NUCLEOTIDE SEQUENCE [LARGE SCALE GENOMIC DNA]</scope>
    <source>
        <strain evidence="3 4">JCM 14924</strain>
    </source>
</reference>
<accession>A0ABN3BM64</accession>
<comment type="caution">
    <text evidence="3">The sequence shown here is derived from an EMBL/GenBank/DDBJ whole genome shotgun (WGS) entry which is preliminary data.</text>
</comment>
<feature type="domain" description="PucR C-terminal helix-turn-helix" evidence="1">
    <location>
        <begin position="343"/>
        <end position="401"/>
    </location>
</feature>
<feature type="domain" description="PucR-like N-terminal" evidence="2">
    <location>
        <begin position="13"/>
        <end position="177"/>
    </location>
</feature>
<organism evidence="3 4">
    <name type="scientific">Streptomyces bangladeshensis</name>
    <dbReference type="NCBI Taxonomy" id="295352"/>
    <lineage>
        <taxon>Bacteria</taxon>
        <taxon>Bacillati</taxon>
        <taxon>Actinomycetota</taxon>
        <taxon>Actinomycetes</taxon>
        <taxon>Kitasatosporales</taxon>
        <taxon>Streptomycetaceae</taxon>
        <taxon>Streptomyces</taxon>
    </lineage>
</organism>
<dbReference type="Pfam" id="PF13556">
    <property type="entry name" value="HTH_30"/>
    <property type="match status" value="1"/>
</dbReference>
<protein>
    <submittedName>
        <fullName evidence="3">PucR family transcriptional regulator</fullName>
    </submittedName>
</protein>
<evidence type="ECO:0000259" key="1">
    <source>
        <dbReference type="Pfam" id="PF13556"/>
    </source>
</evidence>
<evidence type="ECO:0000313" key="4">
    <source>
        <dbReference type="Proteomes" id="UP001501391"/>
    </source>
</evidence>
<sequence>MQMPDEVFTRRPWHDLPPALAGVLRPRTDSIASEMIDVIRDEVPDYRRPLDSAFGRDLAASVRRAIGQFVELTAEPHSRQEHHVRHFRTLGRLEFRNGRTTDALQAAFRVGARVGARLYAETARSASLPLEVVMPLHEAVLTHIDVLSNESVKGYAAARAMAEGGLQRSRRTLAACLLDQQRAAHRDLVRGLAEQARWPLPDTVACLLVRQGAGGGRPAGLGQERGADILTVTHGADLVLIVPDPERDGTVERLRTAVRGRTAALGPSVPPGDAWVSLHCARLMLTGRTGTPHQEGTAGGAFVRAGDGLAEAHLRHGIHIGRLLGDRVLGDLRELPPGRAARLAETLDALLMSWSRTAPEVARALDIHPQTARKRLRRLEELFGDRLSDPAFRFEALLALRTRALTTRAPQA</sequence>
<dbReference type="Proteomes" id="UP001501391">
    <property type="component" value="Unassembled WGS sequence"/>
</dbReference>
<dbReference type="InterPro" id="IPR025736">
    <property type="entry name" value="PucR_C-HTH_dom"/>
</dbReference>
<dbReference type="InterPro" id="IPR042070">
    <property type="entry name" value="PucR_C-HTH_sf"/>
</dbReference>
<evidence type="ECO:0000313" key="3">
    <source>
        <dbReference type="EMBL" id="GAA2197925.1"/>
    </source>
</evidence>